<feature type="compositionally biased region" description="Basic and acidic residues" evidence="1">
    <location>
        <begin position="96"/>
        <end position="114"/>
    </location>
</feature>
<sequence>MKISLPPLARRHRIFSSGDGLLHDERPRCVILQGPLLPFRDSMCRSSGKKAGTATAITTLREELLAGKEEDEEDIFDVKLRPPRGGSSTFTTRLKGLLDLRKSPDGSKKVEPKTNVRAQDAAHRNPASQIH</sequence>
<reference evidence="2 3" key="1">
    <citation type="journal article" date="2023" name="Hortic Res">
        <title>Pangenome of water caltrop reveals structural variations and asymmetric subgenome divergence after allopolyploidization.</title>
        <authorList>
            <person name="Zhang X."/>
            <person name="Chen Y."/>
            <person name="Wang L."/>
            <person name="Yuan Y."/>
            <person name="Fang M."/>
            <person name="Shi L."/>
            <person name="Lu R."/>
            <person name="Comes H.P."/>
            <person name="Ma Y."/>
            <person name="Chen Y."/>
            <person name="Huang G."/>
            <person name="Zhou Y."/>
            <person name="Zheng Z."/>
            <person name="Qiu Y."/>
        </authorList>
    </citation>
    <scope>NUCLEOTIDE SEQUENCE [LARGE SCALE GENOMIC DNA]</scope>
    <source>
        <strain evidence="2">F231</strain>
    </source>
</reference>
<evidence type="ECO:0000313" key="3">
    <source>
        <dbReference type="Proteomes" id="UP001346149"/>
    </source>
</evidence>
<evidence type="ECO:0000313" key="2">
    <source>
        <dbReference type="EMBL" id="KAK4764549.1"/>
    </source>
</evidence>
<protein>
    <submittedName>
        <fullName evidence="2">Uncharacterized protein</fullName>
    </submittedName>
</protein>
<organism evidence="2 3">
    <name type="scientific">Trapa natans</name>
    <name type="common">Water chestnut</name>
    <dbReference type="NCBI Taxonomy" id="22666"/>
    <lineage>
        <taxon>Eukaryota</taxon>
        <taxon>Viridiplantae</taxon>
        <taxon>Streptophyta</taxon>
        <taxon>Embryophyta</taxon>
        <taxon>Tracheophyta</taxon>
        <taxon>Spermatophyta</taxon>
        <taxon>Magnoliopsida</taxon>
        <taxon>eudicotyledons</taxon>
        <taxon>Gunneridae</taxon>
        <taxon>Pentapetalae</taxon>
        <taxon>rosids</taxon>
        <taxon>malvids</taxon>
        <taxon>Myrtales</taxon>
        <taxon>Lythraceae</taxon>
        <taxon>Trapa</taxon>
    </lineage>
</organism>
<dbReference type="EMBL" id="JAXQNO010000023">
    <property type="protein sequence ID" value="KAK4764549.1"/>
    <property type="molecule type" value="Genomic_DNA"/>
</dbReference>
<name>A0AAN7KGI4_TRANT</name>
<evidence type="ECO:0000256" key="1">
    <source>
        <dbReference type="SAM" id="MobiDB-lite"/>
    </source>
</evidence>
<proteinExistence type="predicted"/>
<dbReference type="Proteomes" id="UP001346149">
    <property type="component" value="Unassembled WGS sequence"/>
</dbReference>
<comment type="caution">
    <text evidence="2">The sequence shown here is derived from an EMBL/GenBank/DDBJ whole genome shotgun (WGS) entry which is preliminary data.</text>
</comment>
<dbReference type="AlphaFoldDB" id="A0AAN7KGI4"/>
<feature type="region of interest" description="Disordered" evidence="1">
    <location>
        <begin position="79"/>
        <end position="131"/>
    </location>
</feature>
<gene>
    <name evidence="2" type="ORF">SAY86_025639</name>
</gene>
<accession>A0AAN7KGI4</accession>
<keyword evidence="3" id="KW-1185">Reference proteome</keyword>